<sequence length="226" mass="24981">MLPLMSESGYICHMADSQLNLPERSALLALMTLTREVSNADLTDELGVTIEKRVRERLVELGYIRAWQAGRYRAWMHELTDVGWRRCGEELSSPPPARASKQARLQYGLTGRLAAYMARNDLQVADIFGLEDGPAAVAPDYVAGRIRSAYATLAREPGGWVGLARLRDALDDVPRADLDATLFDLVLEPEVLLDPEFNQKTLTAADRAAALRMGGEDMHLISIGRS</sequence>
<gene>
    <name evidence="1" type="ORF">EDD34_3086</name>
</gene>
<protein>
    <submittedName>
        <fullName evidence="1">Uncharacterized protein</fullName>
    </submittedName>
</protein>
<dbReference type="AlphaFoldDB" id="A0A3N4YSE1"/>
<keyword evidence="2" id="KW-1185">Reference proteome</keyword>
<dbReference type="Proteomes" id="UP000280501">
    <property type="component" value="Unassembled WGS sequence"/>
</dbReference>
<comment type="caution">
    <text evidence="1">The sequence shown here is derived from an EMBL/GenBank/DDBJ whole genome shotgun (WGS) entry which is preliminary data.</text>
</comment>
<evidence type="ECO:0000313" key="1">
    <source>
        <dbReference type="EMBL" id="RPF22426.1"/>
    </source>
</evidence>
<organism evidence="1 2">
    <name type="scientific">Myceligenerans xiligouense</name>
    <dbReference type="NCBI Taxonomy" id="253184"/>
    <lineage>
        <taxon>Bacteria</taxon>
        <taxon>Bacillati</taxon>
        <taxon>Actinomycetota</taxon>
        <taxon>Actinomycetes</taxon>
        <taxon>Micrococcales</taxon>
        <taxon>Promicromonosporaceae</taxon>
        <taxon>Myceligenerans</taxon>
    </lineage>
</organism>
<name>A0A3N4YSE1_9MICO</name>
<evidence type="ECO:0000313" key="2">
    <source>
        <dbReference type="Proteomes" id="UP000280501"/>
    </source>
</evidence>
<accession>A0A3N4YSE1</accession>
<reference evidence="1 2" key="1">
    <citation type="submission" date="2018-11" db="EMBL/GenBank/DDBJ databases">
        <title>Sequencing the genomes of 1000 actinobacteria strains.</title>
        <authorList>
            <person name="Klenk H.-P."/>
        </authorList>
    </citation>
    <scope>NUCLEOTIDE SEQUENCE [LARGE SCALE GENOMIC DNA]</scope>
    <source>
        <strain evidence="1 2">DSM 15700</strain>
    </source>
</reference>
<dbReference type="EMBL" id="RKQZ01000001">
    <property type="protein sequence ID" value="RPF22426.1"/>
    <property type="molecule type" value="Genomic_DNA"/>
</dbReference>
<proteinExistence type="predicted"/>